<evidence type="ECO:0000259" key="2">
    <source>
        <dbReference type="Pfam" id="PF13386"/>
    </source>
</evidence>
<name>A0A645BUQ6_9ZZZZ</name>
<dbReference type="SUPFAM" id="SSF49503">
    <property type="entry name" value="Cupredoxins"/>
    <property type="match status" value="1"/>
</dbReference>
<accession>A0A645BUQ6</accession>
<dbReference type="EMBL" id="VSSQ01022695">
    <property type="protein sequence ID" value="MPM69180.1"/>
    <property type="molecule type" value="Genomic_DNA"/>
</dbReference>
<organism evidence="3">
    <name type="scientific">bioreactor metagenome</name>
    <dbReference type="NCBI Taxonomy" id="1076179"/>
    <lineage>
        <taxon>unclassified sequences</taxon>
        <taxon>metagenomes</taxon>
        <taxon>ecological metagenomes</taxon>
    </lineage>
</organism>
<dbReference type="AlphaFoldDB" id="A0A645BUQ6"/>
<dbReference type="PANTHER" id="PTHR42208">
    <property type="entry name" value="HEAVY METAL TRANSPORTER-RELATED"/>
    <property type="match status" value="1"/>
</dbReference>
<comment type="caution">
    <text evidence="3">The sequence shown here is derived from an EMBL/GenBank/DDBJ whole genome shotgun (WGS) entry which is preliminary data.</text>
</comment>
<keyword evidence="1" id="KW-0812">Transmembrane</keyword>
<keyword evidence="1" id="KW-0472">Membrane</keyword>
<dbReference type="PANTHER" id="PTHR42208:SF1">
    <property type="entry name" value="HEAVY METAL TRANSPORTER"/>
    <property type="match status" value="1"/>
</dbReference>
<dbReference type="Pfam" id="PF13386">
    <property type="entry name" value="DsbD_2"/>
    <property type="match status" value="1"/>
</dbReference>
<gene>
    <name evidence="3" type="ORF">SDC9_116124</name>
</gene>
<dbReference type="Gene3D" id="2.60.40.420">
    <property type="entry name" value="Cupredoxins - blue copper proteins"/>
    <property type="match status" value="1"/>
</dbReference>
<feature type="domain" description="Urease accessory protein UreH-like transmembrane" evidence="2">
    <location>
        <begin position="1"/>
        <end position="180"/>
    </location>
</feature>
<feature type="transmembrane region" description="Helical" evidence="1">
    <location>
        <begin position="57"/>
        <end position="83"/>
    </location>
</feature>
<feature type="transmembrane region" description="Helical" evidence="1">
    <location>
        <begin position="171"/>
        <end position="192"/>
    </location>
</feature>
<keyword evidence="1" id="KW-1133">Transmembrane helix</keyword>
<dbReference type="InterPro" id="IPR039447">
    <property type="entry name" value="UreH-like_TM_dom"/>
</dbReference>
<sequence length="331" mass="34580">MCGGINLSQSVSSSGAKQSSLRSPLLYNLGRVISYTLVGALVGGLGSVLFFSETLKAILLIAASIGMLLMGLSMLGWLPWWLVPRVPAFLSVKAGKASAGKGPLVVGLLNGLMPCGPLQAMQLYALATGSALTGALSMLLFSLGTVPLMLGAGVAFSALKGKFTYVIQRVSAVFVVFFAVVMASSALSLAGFRPQSSGSLPAAPAAPTAAPKQEETQSLLQQALDKGYLPATVQNDVQTIQADLNPSVYPFIIVQKGIPVEFTITADESAITGCNQTVVFPEYQVKKALQPGDNVITFTPEESGIVPYTCWMGMLDGRILVVDDLSEANAK</sequence>
<feature type="transmembrane region" description="Helical" evidence="1">
    <location>
        <begin position="32"/>
        <end position="51"/>
    </location>
</feature>
<proteinExistence type="predicted"/>
<evidence type="ECO:0000256" key="1">
    <source>
        <dbReference type="SAM" id="Phobius"/>
    </source>
</evidence>
<protein>
    <recommendedName>
        <fullName evidence="2">Urease accessory protein UreH-like transmembrane domain-containing protein</fullName>
    </recommendedName>
</protein>
<evidence type="ECO:0000313" key="3">
    <source>
        <dbReference type="EMBL" id="MPM69180.1"/>
    </source>
</evidence>
<feature type="transmembrane region" description="Helical" evidence="1">
    <location>
        <begin position="139"/>
        <end position="159"/>
    </location>
</feature>
<dbReference type="InterPro" id="IPR008972">
    <property type="entry name" value="Cupredoxin"/>
</dbReference>
<reference evidence="3" key="1">
    <citation type="submission" date="2019-08" db="EMBL/GenBank/DDBJ databases">
        <authorList>
            <person name="Kucharzyk K."/>
            <person name="Murdoch R.W."/>
            <person name="Higgins S."/>
            <person name="Loffler F."/>
        </authorList>
    </citation>
    <scope>NUCLEOTIDE SEQUENCE</scope>
</reference>